<evidence type="ECO:0000313" key="2">
    <source>
        <dbReference type="Proteomes" id="UP000824241"/>
    </source>
</evidence>
<name>A0A9D1J4E0_9FIRM</name>
<sequence>MKAIVTDLDRTLLRMDGQISPYTLETLGKCREKGIMIMAATARPEPSIRQLLDQVRFDAVTTLNGARILLPGRVLEHAIPAESGETVLGRLLAVPGLTLSVETGEGIFANVPIPAWHAVVYDGFPELPAEPLYKILISGGEGTGEGLYEQVQGLLTEDTYCTLAGGDLVQVMSRNATKWRGIVEMLRAFGIAEEDAVYFGDDYDDLEPVEKCGLGVAVANAVEAVKERADAVAGSCDEDGAARFIASRLL</sequence>
<dbReference type="PANTHER" id="PTHR10000">
    <property type="entry name" value="PHOSPHOSERINE PHOSPHATASE"/>
    <property type="match status" value="1"/>
</dbReference>
<dbReference type="EMBL" id="DVHA01000101">
    <property type="protein sequence ID" value="HIR60547.1"/>
    <property type="molecule type" value="Genomic_DNA"/>
</dbReference>
<organism evidence="1 2">
    <name type="scientific">Candidatus Faecivivens stercoravium</name>
    <dbReference type="NCBI Taxonomy" id="2840803"/>
    <lineage>
        <taxon>Bacteria</taxon>
        <taxon>Bacillati</taxon>
        <taxon>Bacillota</taxon>
        <taxon>Clostridia</taxon>
        <taxon>Eubacteriales</taxon>
        <taxon>Oscillospiraceae</taxon>
        <taxon>Oscillospiraceae incertae sedis</taxon>
        <taxon>Candidatus Faecivivens</taxon>
    </lineage>
</organism>
<dbReference type="InterPro" id="IPR036412">
    <property type="entry name" value="HAD-like_sf"/>
</dbReference>
<protein>
    <submittedName>
        <fullName evidence="1">HAD hydrolase family protein</fullName>
    </submittedName>
</protein>
<dbReference type="InterPro" id="IPR023214">
    <property type="entry name" value="HAD_sf"/>
</dbReference>
<dbReference type="Gene3D" id="3.30.1240.10">
    <property type="match status" value="1"/>
</dbReference>
<dbReference type="GO" id="GO:0016791">
    <property type="term" value="F:phosphatase activity"/>
    <property type="evidence" value="ECO:0007669"/>
    <property type="project" value="TreeGrafter"/>
</dbReference>
<dbReference type="Pfam" id="PF08282">
    <property type="entry name" value="Hydrolase_3"/>
    <property type="match status" value="1"/>
</dbReference>
<accession>A0A9D1J4E0</accession>
<proteinExistence type="predicted"/>
<reference evidence="1" key="1">
    <citation type="submission" date="2020-10" db="EMBL/GenBank/DDBJ databases">
        <authorList>
            <person name="Gilroy R."/>
        </authorList>
    </citation>
    <scope>NUCLEOTIDE SEQUENCE</scope>
    <source>
        <strain evidence="1">CHK189-12415</strain>
    </source>
</reference>
<dbReference type="Gene3D" id="3.40.50.1000">
    <property type="entry name" value="HAD superfamily/HAD-like"/>
    <property type="match status" value="1"/>
</dbReference>
<keyword evidence="1" id="KW-0378">Hydrolase</keyword>
<reference evidence="1" key="2">
    <citation type="journal article" date="2021" name="PeerJ">
        <title>Extensive microbial diversity within the chicken gut microbiome revealed by metagenomics and culture.</title>
        <authorList>
            <person name="Gilroy R."/>
            <person name="Ravi A."/>
            <person name="Getino M."/>
            <person name="Pursley I."/>
            <person name="Horton D.L."/>
            <person name="Alikhan N.F."/>
            <person name="Baker D."/>
            <person name="Gharbi K."/>
            <person name="Hall N."/>
            <person name="Watson M."/>
            <person name="Adriaenssens E.M."/>
            <person name="Foster-Nyarko E."/>
            <person name="Jarju S."/>
            <person name="Secka A."/>
            <person name="Antonio M."/>
            <person name="Oren A."/>
            <person name="Chaudhuri R.R."/>
            <person name="La Ragione R."/>
            <person name="Hildebrand F."/>
            <person name="Pallen M.J."/>
        </authorList>
    </citation>
    <scope>NUCLEOTIDE SEQUENCE</scope>
    <source>
        <strain evidence="1">CHK189-12415</strain>
    </source>
</reference>
<dbReference type="Proteomes" id="UP000824241">
    <property type="component" value="Unassembled WGS sequence"/>
</dbReference>
<dbReference type="AlphaFoldDB" id="A0A9D1J4E0"/>
<comment type="caution">
    <text evidence="1">The sequence shown here is derived from an EMBL/GenBank/DDBJ whole genome shotgun (WGS) entry which is preliminary data.</text>
</comment>
<evidence type="ECO:0000313" key="1">
    <source>
        <dbReference type="EMBL" id="HIR60547.1"/>
    </source>
</evidence>
<dbReference type="GO" id="GO:0005829">
    <property type="term" value="C:cytosol"/>
    <property type="evidence" value="ECO:0007669"/>
    <property type="project" value="TreeGrafter"/>
</dbReference>
<dbReference type="GO" id="GO:0000287">
    <property type="term" value="F:magnesium ion binding"/>
    <property type="evidence" value="ECO:0007669"/>
    <property type="project" value="TreeGrafter"/>
</dbReference>
<dbReference type="SUPFAM" id="SSF56784">
    <property type="entry name" value="HAD-like"/>
    <property type="match status" value="1"/>
</dbReference>
<gene>
    <name evidence="1" type="ORF">IAB37_03120</name>
</gene>
<dbReference type="PANTHER" id="PTHR10000:SF8">
    <property type="entry name" value="HAD SUPERFAMILY HYDROLASE-LIKE, TYPE 3"/>
    <property type="match status" value="1"/>
</dbReference>